<keyword evidence="4" id="KW-0676">Redox-active center</keyword>
<proteinExistence type="predicted"/>
<feature type="compositionally biased region" description="Basic and acidic residues" evidence="5">
    <location>
        <begin position="325"/>
        <end position="336"/>
    </location>
</feature>
<evidence type="ECO:0000256" key="4">
    <source>
        <dbReference type="ARBA" id="ARBA00023284"/>
    </source>
</evidence>
<evidence type="ECO:0000256" key="1">
    <source>
        <dbReference type="ARBA" id="ARBA00004196"/>
    </source>
</evidence>
<evidence type="ECO:0000256" key="3">
    <source>
        <dbReference type="ARBA" id="ARBA00023157"/>
    </source>
</evidence>
<keyword evidence="2" id="KW-0201">Cytochrome c-type biogenesis</keyword>
<feature type="signal peptide" evidence="6">
    <location>
        <begin position="1"/>
        <end position="37"/>
    </location>
</feature>
<evidence type="ECO:0000259" key="7">
    <source>
        <dbReference type="PROSITE" id="PS51352"/>
    </source>
</evidence>
<sequence>MKSMSPCRILSPCRIPLRRIFAVALVTTMCAVLHASADGVLRPGSQAPDIDIENWLSDGDGKFAHTTKLMPGSVYVIEFWATWCGPCLGEMQHLSETQEKFADNNVQIISISDEPVETVESFLDKNVLGKDDQTYAELTSNYCLTTDPDGSVLQDYLAAARQTSIPCAFIVGKTGEVEWIGNPVAIDEPLQAIVDGSWDRAAYLKKRELEMAAKQRSKKLSDPPRVATHAGDQSVDIFRQLEAENRRHADAVRAILGQAMGRAVAAENASAAGAAAEHHDGAPAGHDDHEHHDAVRRTTIPPFARARDVKVFTPQPSPKGQAPRVETDRDRNQEKK</sequence>
<dbReference type="PROSITE" id="PS51352">
    <property type="entry name" value="THIOREDOXIN_2"/>
    <property type="match status" value="1"/>
</dbReference>
<dbReference type="SUPFAM" id="SSF52833">
    <property type="entry name" value="Thioredoxin-like"/>
    <property type="match status" value="1"/>
</dbReference>
<keyword evidence="6" id="KW-0732">Signal</keyword>
<dbReference type="GO" id="GO:0030313">
    <property type="term" value="C:cell envelope"/>
    <property type="evidence" value="ECO:0007669"/>
    <property type="project" value="UniProtKB-SubCell"/>
</dbReference>
<dbReference type="CDD" id="cd02966">
    <property type="entry name" value="TlpA_like_family"/>
    <property type="match status" value="1"/>
</dbReference>
<evidence type="ECO:0000313" key="9">
    <source>
        <dbReference type="Proteomes" id="UP000319908"/>
    </source>
</evidence>
<evidence type="ECO:0000313" key="8">
    <source>
        <dbReference type="EMBL" id="TWU16941.1"/>
    </source>
</evidence>
<dbReference type="GO" id="GO:0017004">
    <property type="term" value="P:cytochrome complex assembly"/>
    <property type="evidence" value="ECO:0007669"/>
    <property type="project" value="UniProtKB-KW"/>
</dbReference>
<dbReference type="EMBL" id="SJPU01000002">
    <property type="protein sequence ID" value="TWU16941.1"/>
    <property type="molecule type" value="Genomic_DNA"/>
</dbReference>
<protein>
    <submittedName>
        <fullName evidence="8">Thiol:disulfide interchange protein TlpA</fullName>
    </submittedName>
</protein>
<accession>A0A5C6BZY6</accession>
<comment type="subcellular location">
    <subcellularLocation>
        <location evidence="1">Cell envelope</location>
    </subcellularLocation>
</comment>
<dbReference type="GO" id="GO:0016491">
    <property type="term" value="F:oxidoreductase activity"/>
    <property type="evidence" value="ECO:0007669"/>
    <property type="project" value="InterPro"/>
</dbReference>
<dbReference type="InterPro" id="IPR036249">
    <property type="entry name" value="Thioredoxin-like_sf"/>
</dbReference>
<organism evidence="8 9">
    <name type="scientific">Allorhodopirellula heiligendammensis</name>
    <dbReference type="NCBI Taxonomy" id="2714739"/>
    <lineage>
        <taxon>Bacteria</taxon>
        <taxon>Pseudomonadati</taxon>
        <taxon>Planctomycetota</taxon>
        <taxon>Planctomycetia</taxon>
        <taxon>Pirellulales</taxon>
        <taxon>Pirellulaceae</taxon>
        <taxon>Allorhodopirellula</taxon>
    </lineage>
</organism>
<name>A0A5C6BZY6_9BACT</name>
<dbReference type="Proteomes" id="UP000319908">
    <property type="component" value="Unassembled WGS sequence"/>
</dbReference>
<dbReference type="InterPro" id="IPR000866">
    <property type="entry name" value="AhpC/TSA"/>
</dbReference>
<feature type="domain" description="Thioredoxin" evidence="7">
    <location>
        <begin position="41"/>
        <end position="199"/>
    </location>
</feature>
<keyword evidence="3" id="KW-1015">Disulfide bond</keyword>
<dbReference type="Pfam" id="PF00578">
    <property type="entry name" value="AhpC-TSA"/>
    <property type="match status" value="1"/>
</dbReference>
<feature type="chain" id="PRO_5022850076" evidence="6">
    <location>
        <begin position="38"/>
        <end position="336"/>
    </location>
</feature>
<feature type="region of interest" description="Disordered" evidence="5">
    <location>
        <begin position="270"/>
        <end position="336"/>
    </location>
</feature>
<dbReference type="Gene3D" id="3.40.30.10">
    <property type="entry name" value="Glutaredoxin"/>
    <property type="match status" value="1"/>
</dbReference>
<evidence type="ECO:0000256" key="6">
    <source>
        <dbReference type="SAM" id="SignalP"/>
    </source>
</evidence>
<feature type="compositionally biased region" description="Basic and acidic residues" evidence="5">
    <location>
        <begin position="276"/>
        <end position="296"/>
    </location>
</feature>
<dbReference type="PANTHER" id="PTHR42852:SF6">
    <property type="entry name" value="THIOL:DISULFIDE INTERCHANGE PROTEIN DSBE"/>
    <property type="match status" value="1"/>
</dbReference>
<comment type="caution">
    <text evidence="8">The sequence shown here is derived from an EMBL/GenBank/DDBJ whole genome shotgun (WGS) entry which is preliminary data.</text>
</comment>
<reference evidence="8 9" key="1">
    <citation type="journal article" date="2020" name="Antonie Van Leeuwenhoek">
        <title>Rhodopirellula heiligendammensis sp. nov., Rhodopirellula pilleata sp. nov., and Rhodopirellula solitaria sp. nov. isolated from natural or artificial marine surfaces in Northern Germany and California, USA, and emended description of the genus Rhodopirellula.</title>
        <authorList>
            <person name="Kallscheuer N."/>
            <person name="Wiegand S."/>
            <person name="Jogler M."/>
            <person name="Boedeker C."/>
            <person name="Peeters S.H."/>
            <person name="Rast P."/>
            <person name="Heuer A."/>
            <person name="Jetten M.S.M."/>
            <person name="Rohde M."/>
            <person name="Jogler C."/>
        </authorList>
    </citation>
    <scope>NUCLEOTIDE SEQUENCE [LARGE SCALE GENOMIC DNA]</scope>
    <source>
        <strain evidence="8 9">Poly21</strain>
    </source>
</reference>
<dbReference type="InterPro" id="IPR017937">
    <property type="entry name" value="Thioredoxin_CS"/>
</dbReference>
<gene>
    <name evidence="8" type="primary">tlpA</name>
    <name evidence="8" type="ORF">Poly21_41500</name>
</gene>
<evidence type="ECO:0000256" key="5">
    <source>
        <dbReference type="SAM" id="MobiDB-lite"/>
    </source>
</evidence>
<evidence type="ECO:0000256" key="2">
    <source>
        <dbReference type="ARBA" id="ARBA00022748"/>
    </source>
</evidence>
<dbReference type="AlphaFoldDB" id="A0A5C6BZY6"/>
<dbReference type="GO" id="GO:0016209">
    <property type="term" value="F:antioxidant activity"/>
    <property type="evidence" value="ECO:0007669"/>
    <property type="project" value="InterPro"/>
</dbReference>
<dbReference type="PANTHER" id="PTHR42852">
    <property type="entry name" value="THIOL:DISULFIDE INTERCHANGE PROTEIN DSBE"/>
    <property type="match status" value="1"/>
</dbReference>
<dbReference type="InterPro" id="IPR013766">
    <property type="entry name" value="Thioredoxin_domain"/>
</dbReference>
<keyword evidence="9" id="KW-1185">Reference proteome</keyword>
<dbReference type="InterPro" id="IPR050553">
    <property type="entry name" value="Thioredoxin_ResA/DsbE_sf"/>
</dbReference>
<dbReference type="PROSITE" id="PS00194">
    <property type="entry name" value="THIOREDOXIN_1"/>
    <property type="match status" value="1"/>
</dbReference>